<evidence type="ECO:0000259" key="2">
    <source>
        <dbReference type="PROSITE" id="PS50006"/>
    </source>
</evidence>
<feature type="compositionally biased region" description="Basic and acidic residues" evidence="1">
    <location>
        <begin position="423"/>
        <end position="434"/>
    </location>
</feature>
<dbReference type="Proteomes" id="UP000001194">
    <property type="component" value="Unassembled WGS sequence"/>
</dbReference>
<keyword evidence="4" id="KW-1185">Reference proteome</keyword>
<dbReference type="Gene3D" id="1.10.287.1490">
    <property type="match status" value="1"/>
</dbReference>
<accession>B0DHA3</accession>
<dbReference type="InParanoid" id="B0DHA3"/>
<dbReference type="InterPro" id="IPR008984">
    <property type="entry name" value="SMAD_FHA_dom_sf"/>
</dbReference>
<dbReference type="CDD" id="cd00060">
    <property type="entry name" value="FHA"/>
    <property type="match status" value="1"/>
</dbReference>
<reference evidence="3 4" key="1">
    <citation type="journal article" date="2008" name="Nature">
        <title>The genome of Laccaria bicolor provides insights into mycorrhizal symbiosis.</title>
        <authorList>
            <person name="Martin F."/>
            <person name="Aerts A."/>
            <person name="Ahren D."/>
            <person name="Brun A."/>
            <person name="Danchin E.G.J."/>
            <person name="Duchaussoy F."/>
            <person name="Gibon J."/>
            <person name="Kohler A."/>
            <person name="Lindquist E."/>
            <person name="Pereda V."/>
            <person name="Salamov A."/>
            <person name="Shapiro H.J."/>
            <person name="Wuyts J."/>
            <person name="Blaudez D."/>
            <person name="Buee M."/>
            <person name="Brokstein P."/>
            <person name="Canbaeck B."/>
            <person name="Cohen D."/>
            <person name="Courty P.E."/>
            <person name="Coutinho P.M."/>
            <person name="Delaruelle C."/>
            <person name="Detter J.C."/>
            <person name="Deveau A."/>
            <person name="DiFazio S."/>
            <person name="Duplessis S."/>
            <person name="Fraissinet-Tachet L."/>
            <person name="Lucic E."/>
            <person name="Frey-Klett P."/>
            <person name="Fourrey C."/>
            <person name="Feussner I."/>
            <person name="Gay G."/>
            <person name="Grimwood J."/>
            <person name="Hoegger P.J."/>
            <person name="Jain P."/>
            <person name="Kilaru S."/>
            <person name="Labbe J."/>
            <person name="Lin Y.C."/>
            <person name="Legue V."/>
            <person name="Le Tacon F."/>
            <person name="Marmeisse R."/>
            <person name="Melayah D."/>
            <person name="Montanini B."/>
            <person name="Muratet M."/>
            <person name="Nehls U."/>
            <person name="Niculita-Hirzel H."/>
            <person name="Oudot-Le Secq M.P."/>
            <person name="Peter M."/>
            <person name="Quesneville H."/>
            <person name="Rajashekar B."/>
            <person name="Reich M."/>
            <person name="Rouhier N."/>
            <person name="Schmutz J."/>
            <person name="Yin T."/>
            <person name="Chalot M."/>
            <person name="Henrissat B."/>
            <person name="Kuees U."/>
            <person name="Lucas S."/>
            <person name="Van de Peer Y."/>
            <person name="Podila G.K."/>
            <person name="Polle A."/>
            <person name="Pukkila P.J."/>
            <person name="Richardson P.M."/>
            <person name="Rouze P."/>
            <person name="Sanders I.R."/>
            <person name="Stajich J.E."/>
            <person name="Tunlid A."/>
            <person name="Tuskan G."/>
            <person name="Grigoriev I.V."/>
        </authorList>
    </citation>
    <scope>NUCLEOTIDE SEQUENCE [LARGE SCALE GENOMIC DNA]</scope>
    <source>
        <strain evidence="4">S238N-H82 / ATCC MYA-4686</strain>
    </source>
</reference>
<dbReference type="InterPro" id="IPR000253">
    <property type="entry name" value="FHA_dom"/>
</dbReference>
<protein>
    <submittedName>
        <fullName evidence="3">Predicted protein</fullName>
    </submittedName>
</protein>
<dbReference type="STRING" id="486041.B0DHA3"/>
<feature type="region of interest" description="Disordered" evidence="1">
    <location>
        <begin position="381"/>
        <end position="446"/>
    </location>
</feature>
<gene>
    <name evidence="3" type="ORF">LACBIDRAFT_294724</name>
</gene>
<dbReference type="PROSITE" id="PS50006">
    <property type="entry name" value="FHA_DOMAIN"/>
    <property type="match status" value="1"/>
</dbReference>
<dbReference type="HOGENOM" id="CLU_015159_0_0_1"/>
<dbReference type="Pfam" id="PF00498">
    <property type="entry name" value="FHA"/>
    <property type="match status" value="1"/>
</dbReference>
<evidence type="ECO:0000256" key="1">
    <source>
        <dbReference type="SAM" id="MobiDB-lite"/>
    </source>
</evidence>
<dbReference type="OrthoDB" id="4096268at2759"/>
<feature type="region of interest" description="Disordered" evidence="1">
    <location>
        <begin position="606"/>
        <end position="627"/>
    </location>
</feature>
<feature type="compositionally biased region" description="Low complexity" evidence="1">
    <location>
        <begin position="408"/>
        <end position="422"/>
    </location>
</feature>
<evidence type="ECO:0000313" key="4">
    <source>
        <dbReference type="Proteomes" id="UP000001194"/>
    </source>
</evidence>
<feature type="region of interest" description="Disordered" evidence="1">
    <location>
        <begin position="276"/>
        <end position="327"/>
    </location>
</feature>
<feature type="region of interest" description="Disordered" evidence="1">
    <location>
        <begin position="833"/>
        <end position="860"/>
    </location>
</feature>
<feature type="compositionally biased region" description="Low complexity" evidence="1">
    <location>
        <begin position="201"/>
        <end position="215"/>
    </location>
</feature>
<feature type="compositionally biased region" description="Pro residues" evidence="1">
    <location>
        <begin position="283"/>
        <end position="302"/>
    </location>
</feature>
<dbReference type="AlphaFoldDB" id="B0DHA3"/>
<dbReference type="EMBL" id="DS547110">
    <property type="protein sequence ID" value="EDR05978.1"/>
    <property type="molecule type" value="Genomic_DNA"/>
</dbReference>
<name>B0DHA3_LACBS</name>
<sequence length="886" mass="96959">MSDDDIQFLGSKPVERAAMRNAHRPVTGIGLHIERSSNTPAYGMVFRRASTSVIHIGRRPGTDPDRRSQDIEDGNAMFRCAVVSRKHAKIALSDSGHAYLIDLGSHHGTHVRKRGEGTSKILKPETPALLTDGDVVTFGKAVGKGEECVRPITARVELLYGAQALSSIKPLVVPSSSTNSSPLSSSDRSSNKTTGRYGVHSSPSSSDDSSAPNSDQYSDIEEIPAPASAVKVASPDHDDGHIGRAFEVLKHLLPPSHTPCTPIRGRSPAIELFDSPSRTRWLNPPPHPSFPSRWPTPPPLQPSSPSYFQHSPPYSPRSLSWPDSPSPPFSNYDPVGFDASQHDIFEAGSNRSCLSSPMDLASPSPGPLISVLPPVEPSMVGAWPASRSSVSSAPGTPEPESHSTNQPESLSVSSEQVQSLGGEQKEAVLSESHEQVAAAVEPPASLAESDDLYAPAKAPEEVVKQPEPAGAGFMPMCEVEPIIAELNALKTNLHNLQNDVTALQKQRRQPRPRYNNTHDMHTLEEKVSDFDDRLLDVDSKYITLADQVEGMMHIDIPDLLSQIEALQDQAENVTHVDIADLQDQVDVLEEAQAALRSECEKANKDKEEMKLKTKREEEEAKPFGEREDVKSCLQTMRDMVDEIRNLRDRAEKQTTADLEAVRKIRDEMVTCQAETSGYRDEVEVYWDETSCYRNDADDYRADAEACRDDVLAYRDEMRFCRDAVIAHRDEAMAHLNQTRVYRNETLAHRDGTMLYCNQTLANIAAREEVMAAQNTNTAVAAAAETTPVLTSLKRKRDDTDENEVGDEVQSDAVRIVAVAVGPDGDDAVMKEEKAAPLADSSTSKPTPADGPRRPRKRARKFAKAFVQTATAVTLGAVVTWSALAFS</sequence>
<organism evidence="4">
    <name type="scientific">Laccaria bicolor (strain S238N-H82 / ATCC MYA-4686)</name>
    <name type="common">Bicoloured deceiver</name>
    <name type="synonym">Laccaria laccata var. bicolor</name>
    <dbReference type="NCBI Taxonomy" id="486041"/>
    <lineage>
        <taxon>Eukaryota</taxon>
        <taxon>Fungi</taxon>
        <taxon>Dikarya</taxon>
        <taxon>Basidiomycota</taxon>
        <taxon>Agaricomycotina</taxon>
        <taxon>Agaricomycetes</taxon>
        <taxon>Agaricomycetidae</taxon>
        <taxon>Agaricales</taxon>
        <taxon>Agaricineae</taxon>
        <taxon>Hydnangiaceae</taxon>
        <taxon>Laccaria</taxon>
    </lineage>
</organism>
<feature type="region of interest" description="Disordered" evidence="1">
    <location>
        <begin position="172"/>
        <end position="218"/>
    </location>
</feature>
<dbReference type="Gene3D" id="2.60.200.20">
    <property type="match status" value="1"/>
</dbReference>
<dbReference type="KEGG" id="lbc:LACBIDRAFT_294724"/>
<dbReference type="GeneID" id="6078877"/>
<dbReference type="SUPFAM" id="SSF49879">
    <property type="entry name" value="SMAD/FHA domain"/>
    <property type="match status" value="1"/>
</dbReference>
<evidence type="ECO:0000313" key="3">
    <source>
        <dbReference type="EMBL" id="EDR05978.1"/>
    </source>
</evidence>
<proteinExistence type="predicted"/>
<feature type="compositionally biased region" description="Low complexity" evidence="1">
    <location>
        <begin position="175"/>
        <end position="188"/>
    </location>
</feature>
<feature type="domain" description="FHA" evidence="2">
    <location>
        <begin position="54"/>
        <end position="116"/>
    </location>
</feature>
<dbReference type="RefSeq" id="XP_001883266.1">
    <property type="nucleotide sequence ID" value="XM_001883231.1"/>
</dbReference>